<keyword evidence="3" id="KW-0804">Transcription</keyword>
<evidence type="ECO:0000256" key="3">
    <source>
        <dbReference type="ARBA" id="ARBA00023163"/>
    </source>
</evidence>
<evidence type="ECO:0000259" key="4">
    <source>
        <dbReference type="PROSITE" id="PS50943"/>
    </source>
</evidence>
<dbReference type="GO" id="GO:0003677">
    <property type="term" value="F:DNA binding"/>
    <property type="evidence" value="ECO:0007669"/>
    <property type="project" value="UniProtKB-KW"/>
</dbReference>
<dbReference type="SMART" id="SM00530">
    <property type="entry name" value="HTH_XRE"/>
    <property type="match status" value="1"/>
</dbReference>
<dbReference type="Gene3D" id="1.10.260.40">
    <property type="entry name" value="lambda repressor-like DNA-binding domains"/>
    <property type="match status" value="1"/>
</dbReference>
<feature type="domain" description="HTH cro/C1-type" evidence="4">
    <location>
        <begin position="18"/>
        <end position="72"/>
    </location>
</feature>
<dbReference type="InterPro" id="IPR050807">
    <property type="entry name" value="TransReg_Diox_bact_type"/>
</dbReference>
<keyword evidence="5" id="KW-0614">Plasmid</keyword>
<dbReference type="PANTHER" id="PTHR46797">
    <property type="entry name" value="HTH-TYPE TRANSCRIPTIONAL REGULATOR"/>
    <property type="match status" value="1"/>
</dbReference>
<keyword evidence="2" id="KW-0238">DNA-binding</keyword>
<protein>
    <submittedName>
        <fullName evidence="5">XRE family transcriptional regulator</fullName>
    </submittedName>
</protein>
<dbReference type="GO" id="GO:0003700">
    <property type="term" value="F:DNA-binding transcription factor activity"/>
    <property type="evidence" value="ECO:0007669"/>
    <property type="project" value="TreeGrafter"/>
</dbReference>
<proteinExistence type="predicted"/>
<organism evidence="5 6">
    <name type="scientific">Faucicola osloensis</name>
    <name type="common">Moraxella osloensis</name>
    <dbReference type="NCBI Taxonomy" id="34062"/>
    <lineage>
        <taxon>Bacteria</taxon>
        <taxon>Pseudomonadati</taxon>
        <taxon>Pseudomonadota</taxon>
        <taxon>Gammaproteobacteria</taxon>
        <taxon>Moraxellales</taxon>
        <taxon>Moraxellaceae</taxon>
        <taxon>Faucicola</taxon>
    </lineage>
</organism>
<dbReference type="PROSITE" id="PS50943">
    <property type="entry name" value="HTH_CROC1"/>
    <property type="match status" value="1"/>
</dbReference>
<evidence type="ECO:0000313" key="5">
    <source>
        <dbReference type="EMBL" id="ATR79918.2"/>
    </source>
</evidence>
<dbReference type="InterPro" id="IPR001387">
    <property type="entry name" value="Cro/C1-type_HTH"/>
</dbReference>
<dbReference type="PANTHER" id="PTHR46797:SF23">
    <property type="entry name" value="HTH-TYPE TRANSCRIPTIONAL REGULATOR SUTR"/>
    <property type="match status" value="1"/>
</dbReference>
<dbReference type="EMBL" id="CP024445">
    <property type="protein sequence ID" value="ATR79918.2"/>
    <property type="molecule type" value="Genomic_DNA"/>
</dbReference>
<dbReference type="RefSeq" id="WP_040404038.1">
    <property type="nucleotide sequence ID" value="NZ_CP024445.1"/>
</dbReference>
<geneLocation type="plasmid" evidence="6">
    <name>pnp7-2</name>
</geneLocation>
<evidence type="ECO:0000256" key="2">
    <source>
        <dbReference type="ARBA" id="ARBA00023125"/>
    </source>
</evidence>
<dbReference type="SUPFAM" id="SSF47413">
    <property type="entry name" value="lambda repressor-like DNA-binding domains"/>
    <property type="match status" value="1"/>
</dbReference>
<sequence length="82" mass="9411">MTFVTSKHPQIVAFGKRIRTIRKQKGISQEKLALLAQIDRSYMGKIERGEFNLTLTKIYQISEALQVSVVTLFQEDEFPPPT</sequence>
<keyword evidence="1" id="KW-0805">Transcription regulation</keyword>
<dbReference type="GO" id="GO:0005829">
    <property type="term" value="C:cytosol"/>
    <property type="evidence" value="ECO:0007669"/>
    <property type="project" value="TreeGrafter"/>
</dbReference>
<name>A0A2D2LY40_FAUOS</name>
<evidence type="ECO:0000256" key="1">
    <source>
        <dbReference type="ARBA" id="ARBA00023015"/>
    </source>
</evidence>
<dbReference type="InterPro" id="IPR010982">
    <property type="entry name" value="Lambda_DNA-bd_dom_sf"/>
</dbReference>
<dbReference type="Proteomes" id="UP000229340">
    <property type="component" value="Plasmid pNP7-2"/>
</dbReference>
<dbReference type="CDD" id="cd00093">
    <property type="entry name" value="HTH_XRE"/>
    <property type="match status" value="1"/>
</dbReference>
<evidence type="ECO:0000313" key="6">
    <source>
        <dbReference type="Proteomes" id="UP000229340"/>
    </source>
</evidence>
<dbReference type="Pfam" id="PF01381">
    <property type="entry name" value="HTH_3"/>
    <property type="match status" value="1"/>
</dbReference>
<reference evidence="6" key="1">
    <citation type="submission" date="2017-10" db="EMBL/GenBank/DDBJ databases">
        <title>Complete genome sequence of Moraxella osloensis NP7 isolated from human skin.</title>
        <authorList>
            <person name="Lee K."/>
            <person name="Lim J.Y."/>
            <person name="Hwang I."/>
        </authorList>
    </citation>
    <scope>NUCLEOTIDE SEQUENCE [LARGE SCALE GENOMIC DNA]</scope>
    <source>
        <strain evidence="6">NP7</strain>
        <plasmid evidence="6">pnp7-2</plasmid>
    </source>
</reference>
<gene>
    <name evidence="5" type="ORF">NP7_11240</name>
</gene>
<accession>A0A2D2LY40</accession>
<dbReference type="AlphaFoldDB" id="A0A2D2LY40"/>